<dbReference type="SUPFAM" id="SSF46689">
    <property type="entry name" value="Homeodomain-like"/>
    <property type="match status" value="1"/>
</dbReference>
<name>A0AAE3KI82_9PSEU</name>
<keyword evidence="1" id="KW-0238">DNA-binding</keyword>
<evidence type="ECO:0000313" key="4">
    <source>
        <dbReference type="Proteomes" id="UP001206128"/>
    </source>
</evidence>
<sequence length="180" mass="19900">MERTVAYVSEHGSASVSLRTLAAAIGSSPRVLLYLFGSKEGLLTEVFGVCRQRQLDLLNGALDATDDPDEAMWRLWRSWLADPGRAGLMRLFFEIYLHSLQGACPYGDFASASVYQWLDILGPMNDEEPDDRVRSTLTLAVLRGLLLDALATNDTERVERALRHYLDQSRGSGAPGQPAE</sequence>
<dbReference type="InterPro" id="IPR009057">
    <property type="entry name" value="Homeodomain-like_sf"/>
</dbReference>
<dbReference type="InterPro" id="IPR001647">
    <property type="entry name" value="HTH_TetR"/>
</dbReference>
<organism evidence="3 4">
    <name type="scientific">Goodfellowiella coeruleoviolacea</name>
    <dbReference type="NCBI Taxonomy" id="334858"/>
    <lineage>
        <taxon>Bacteria</taxon>
        <taxon>Bacillati</taxon>
        <taxon>Actinomycetota</taxon>
        <taxon>Actinomycetes</taxon>
        <taxon>Pseudonocardiales</taxon>
        <taxon>Pseudonocardiaceae</taxon>
        <taxon>Goodfellowiella</taxon>
    </lineage>
</organism>
<dbReference type="Pfam" id="PF00440">
    <property type="entry name" value="TetR_N"/>
    <property type="match status" value="1"/>
</dbReference>
<evidence type="ECO:0000313" key="3">
    <source>
        <dbReference type="EMBL" id="MCP2167692.1"/>
    </source>
</evidence>
<dbReference type="EMBL" id="JAMTCK010000011">
    <property type="protein sequence ID" value="MCP2167692.1"/>
    <property type="molecule type" value="Genomic_DNA"/>
</dbReference>
<proteinExistence type="predicted"/>
<feature type="domain" description="HTH tetR-type" evidence="2">
    <location>
        <begin position="7"/>
        <end position="46"/>
    </location>
</feature>
<accession>A0AAE3KI82</accession>
<reference evidence="3" key="1">
    <citation type="submission" date="2022-06" db="EMBL/GenBank/DDBJ databases">
        <title>Genomic Encyclopedia of Archaeal and Bacterial Type Strains, Phase II (KMG-II): from individual species to whole genera.</title>
        <authorList>
            <person name="Goeker M."/>
        </authorList>
    </citation>
    <scope>NUCLEOTIDE SEQUENCE</scope>
    <source>
        <strain evidence="3">DSM 43935</strain>
    </source>
</reference>
<dbReference type="GO" id="GO:0003677">
    <property type="term" value="F:DNA binding"/>
    <property type="evidence" value="ECO:0007669"/>
    <property type="project" value="UniProtKB-KW"/>
</dbReference>
<keyword evidence="4" id="KW-1185">Reference proteome</keyword>
<dbReference type="AlphaFoldDB" id="A0AAE3KI82"/>
<evidence type="ECO:0000259" key="2">
    <source>
        <dbReference type="Pfam" id="PF00440"/>
    </source>
</evidence>
<dbReference type="Gene3D" id="1.10.357.10">
    <property type="entry name" value="Tetracycline Repressor, domain 2"/>
    <property type="match status" value="1"/>
</dbReference>
<dbReference type="RefSeq" id="WP_253774815.1">
    <property type="nucleotide sequence ID" value="NZ_JAMTCK010000011.1"/>
</dbReference>
<evidence type="ECO:0000256" key="1">
    <source>
        <dbReference type="ARBA" id="ARBA00023125"/>
    </source>
</evidence>
<gene>
    <name evidence="3" type="ORF">LX83_004565</name>
</gene>
<dbReference type="Proteomes" id="UP001206128">
    <property type="component" value="Unassembled WGS sequence"/>
</dbReference>
<comment type="caution">
    <text evidence="3">The sequence shown here is derived from an EMBL/GenBank/DDBJ whole genome shotgun (WGS) entry which is preliminary data.</text>
</comment>
<protein>
    <submittedName>
        <fullName evidence="3">Transcriptional regulator, TetR family</fullName>
    </submittedName>
</protein>